<dbReference type="PANTHER" id="PTHR22601">
    <property type="entry name" value="ISP4 LIKE PROTEIN"/>
    <property type="match status" value="1"/>
</dbReference>
<evidence type="ECO:0000256" key="10">
    <source>
        <dbReference type="SAM" id="Phobius"/>
    </source>
</evidence>
<keyword evidence="5" id="KW-0571">Peptide transport</keyword>
<feature type="transmembrane region" description="Helical" evidence="10">
    <location>
        <begin position="333"/>
        <end position="351"/>
    </location>
</feature>
<comment type="subcellular location">
    <subcellularLocation>
        <location evidence="1">Membrane</location>
        <topology evidence="1">Multi-pass membrane protein</topology>
    </subcellularLocation>
</comment>
<feature type="transmembrane region" description="Helical" evidence="10">
    <location>
        <begin position="274"/>
        <end position="297"/>
    </location>
</feature>
<dbReference type="VEuPathDB" id="FungiDB:QG37_03806"/>
<keyword evidence="3" id="KW-0813">Transport</keyword>
<protein>
    <recommendedName>
        <fullName evidence="13">OPT family small oligopeptide transporter</fullName>
    </recommendedName>
</protein>
<evidence type="ECO:0000256" key="9">
    <source>
        <dbReference type="SAM" id="MobiDB-lite"/>
    </source>
</evidence>
<feature type="transmembrane region" description="Helical" evidence="10">
    <location>
        <begin position="445"/>
        <end position="467"/>
    </location>
</feature>
<feature type="transmembrane region" description="Helical" evidence="10">
    <location>
        <begin position="812"/>
        <end position="828"/>
    </location>
</feature>
<feature type="transmembrane region" description="Helical" evidence="10">
    <location>
        <begin position="309"/>
        <end position="327"/>
    </location>
</feature>
<evidence type="ECO:0000256" key="7">
    <source>
        <dbReference type="ARBA" id="ARBA00022989"/>
    </source>
</evidence>
<feature type="transmembrane region" description="Helical" evidence="10">
    <location>
        <begin position="401"/>
        <end position="424"/>
    </location>
</feature>
<dbReference type="Proteomes" id="UP000037122">
    <property type="component" value="Unassembled WGS sequence"/>
</dbReference>
<evidence type="ECO:0000256" key="8">
    <source>
        <dbReference type="ARBA" id="ARBA00023136"/>
    </source>
</evidence>
<dbReference type="GO" id="GO:0035673">
    <property type="term" value="F:oligopeptide transmembrane transporter activity"/>
    <property type="evidence" value="ECO:0007669"/>
    <property type="project" value="InterPro"/>
</dbReference>
<feature type="transmembrane region" description="Helical" evidence="10">
    <location>
        <begin position="693"/>
        <end position="713"/>
    </location>
</feature>
<feature type="transmembrane region" description="Helical" evidence="10">
    <location>
        <begin position="372"/>
        <end position="389"/>
    </location>
</feature>
<reference evidence="12" key="1">
    <citation type="journal article" date="2015" name="BMC Genomics">
        <title>Draft genome of a commonly misdiagnosed multidrug resistant pathogen Candida auris.</title>
        <authorList>
            <person name="Chatterjee S."/>
            <person name="Alampalli S.V."/>
            <person name="Nageshan R.K."/>
            <person name="Chettiar S.T."/>
            <person name="Joshi S."/>
            <person name="Tatu U.S."/>
        </authorList>
    </citation>
    <scope>NUCLEOTIDE SEQUENCE [LARGE SCALE GENOMIC DNA]</scope>
    <source>
        <strain evidence="12">6684</strain>
    </source>
</reference>
<dbReference type="AlphaFoldDB" id="A0A0L0NZ13"/>
<dbReference type="VEuPathDB" id="FungiDB:CJI96_0004605"/>
<dbReference type="VEuPathDB" id="FungiDB:B9J08_004545"/>
<gene>
    <name evidence="11" type="ORF">QG37_03806</name>
</gene>
<dbReference type="EMBL" id="LGST01000025">
    <property type="protein sequence ID" value="KND99263.1"/>
    <property type="molecule type" value="Genomic_DNA"/>
</dbReference>
<feature type="transmembrane region" description="Helical" evidence="10">
    <location>
        <begin position="585"/>
        <end position="605"/>
    </location>
</feature>
<feature type="transmembrane region" description="Helical" evidence="10">
    <location>
        <begin position="611"/>
        <end position="632"/>
    </location>
</feature>
<evidence type="ECO:0000256" key="1">
    <source>
        <dbReference type="ARBA" id="ARBA00004141"/>
    </source>
</evidence>
<proteinExistence type="inferred from homology"/>
<feature type="transmembrane region" description="Helical" evidence="10">
    <location>
        <begin position="232"/>
        <end position="254"/>
    </location>
</feature>
<name>A0A0L0NZ13_CANAR</name>
<dbReference type="NCBIfam" id="TIGR00727">
    <property type="entry name" value="ISP4_OPT"/>
    <property type="match status" value="1"/>
</dbReference>
<keyword evidence="8 10" id="KW-0472">Membrane</keyword>
<accession>A0A0L0NZ13</accession>
<dbReference type="InterPro" id="IPR004648">
    <property type="entry name" value="Oligpept_transpt"/>
</dbReference>
<comment type="similarity">
    <text evidence="2">Belongs to the oligopeptide OPT transporter family.</text>
</comment>
<evidence type="ECO:0000256" key="2">
    <source>
        <dbReference type="ARBA" id="ARBA00008807"/>
    </source>
</evidence>
<keyword evidence="4 10" id="KW-0812">Transmembrane</keyword>
<feature type="transmembrane region" description="Helical" evidence="10">
    <location>
        <begin position="521"/>
        <end position="540"/>
    </location>
</feature>
<feature type="transmembrane region" description="Helical" evidence="10">
    <location>
        <begin position="762"/>
        <end position="780"/>
    </location>
</feature>
<evidence type="ECO:0000256" key="3">
    <source>
        <dbReference type="ARBA" id="ARBA00022448"/>
    </source>
</evidence>
<organism evidence="11 12">
    <name type="scientific">Candidozyma auris</name>
    <name type="common">Yeast</name>
    <name type="synonym">Candida auris</name>
    <dbReference type="NCBI Taxonomy" id="498019"/>
    <lineage>
        <taxon>Eukaryota</taxon>
        <taxon>Fungi</taxon>
        <taxon>Dikarya</taxon>
        <taxon>Ascomycota</taxon>
        <taxon>Saccharomycotina</taxon>
        <taxon>Pichiomycetes</taxon>
        <taxon>Metschnikowiaceae</taxon>
        <taxon>Candidozyma</taxon>
    </lineage>
</organism>
<evidence type="ECO:0000313" key="11">
    <source>
        <dbReference type="EMBL" id="KND99263.1"/>
    </source>
</evidence>
<feature type="transmembrane region" description="Helical" evidence="10">
    <location>
        <begin position="840"/>
        <end position="861"/>
    </location>
</feature>
<dbReference type="VEuPathDB" id="FungiDB:CJJ09_004526"/>
<dbReference type="VEuPathDB" id="FungiDB:CJJ07_005001"/>
<evidence type="ECO:0000256" key="5">
    <source>
        <dbReference type="ARBA" id="ARBA00022856"/>
    </source>
</evidence>
<evidence type="ECO:0000256" key="6">
    <source>
        <dbReference type="ARBA" id="ARBA00022927"/>
    </source>
</evidence>
<evidence type="ECO:0000256" key="4">
    <source>
        <dbReference type="ARBA" id="ARBA00022692"/>
    </source>
</evidence>
<evidence type="ECO:0008006" key="13">
    <source>
        <dbReference type="Google" id="ProtNLM"/>
    </source>
</evidence>
<evidence type="ECO:0000313" key="12">
    <source>
        <dbReference type="Proteomes" id="UP000037122"/>
    </source>
</evidence>
<comment type="caution">
    <text evidence="11">The sequence shown here is derived from an EMBL/GenBank/DDBJ whole genome shotgun (WGS) entry which is preliminary data.</text>
</comment>
<feature type="region of interest" description="Disordered" evidence="9">
    <location>
        <begin position="1"/>
        <end position="22"/>
    </location>
</feature>
<dbReference type="GO" id="GO:0016020">
    <property type="term" value="C:membrane"/>
    <property type="evidence" value="ECO:0007669"/>
    <property type="project" value="UniProtKB-SubCell"/>
</dbReference>
<dbReference type="InterPro" id="IPR004813">
    <property type="entry name" value="OPT"/>
</dbReference>
<keyword evidence="7 10" id="KW-1133">Transmembrane helix</keyword>
<dbReference type="GO" id="GO:0015031">
    <property type="term" value="P:protein transport"/>
    <property type="evidence" value="ECO:0007669"/>
    <property type="project" value="UniProtKB-KW"/>
</dbReference>
<dbReference type="VEuPathDB" id="FungiDB:CJI97_004907"/>
<sequence length="907" mass="103576">MSEKLDNLASIRSPGRDNPESHEVDLNAITSAPLSIGDVAEPFTTDQKFYILGRLGYEDLETFDDLPAEAVFMLEKIASIDINEAMDILKDSIEKYDGDMNVSIEDMDFLHELVAYESLGTVNEVKDNIRKTVEKNEVHASEHSLEESSTMSYKSEKPEIFDWELQSRTEAGIIAFWSIYREVRSVTQPYDDPSIPCETFRVYFIGLLWTVIGTFINQYFSQRQPAIGLGSAVVQLLIFPCGKFLEWALPAWDIKIWKWKFSLNPGPWSSKEQMLATLTYSVSGGVIYVSFNFHVLMMDRYYGVDWVDFGYQILLTLSTNFLGFGLAGIVRKFVVYPATCLWPSILPTIALNKALCLPEKKSKINGWSISSYRFFLLTFAASFVYFWIPDYLFTALSTFNWLTWIAPNNFNLAAVTGSQTGLGINPITSFDWNIINFNGPLAIPFYAYLSNYLGMVTAMICIIGVWWSNYKWTGFLPLNSNASFDNKGRPYQVTAVLNDKFLLDEEKYKEIGPPFYSAGNLVLYGGFFAIYPFTVFYTLLMNFKQIKHTGKGFWKMLKNRQVSNYDGFDDPFSRSMTKYKEVPEWVFTILLVISIVLGILAAKLYPSDAPVWTIFFAIGLNFVFLIPICIVYSTTGFSFGLNVLVELIVGYAMPGNGLGLNFVKAFGYVIDAQSENYITNQKQAHYMRVPPRALFRIQMISVFLHSLVSLGTLKLMFNTIEDYCSPHQPQKFKCPSATTFYTASIFWGVIGPKRVFGGLYPILQWCFLIGFLLVFPCVLIKKYFGRYKVVKYFHPVVFIQGFLNWAPYNLSYYTPGLYASYVFMSYLRKRYTPWWSKYNYILSGGLSGGLAFASIIIFFAVQYHPKYISWWGNNVNLYGLDYVGPARLNVTLEAPDGYFGPRKGHYP</sequence>
<feature type="transmembrane region" description="Helical" evidence="10">
    <location>
        <begin position="200"/>
        <end position="220"/>
    </location>
</feature>
<dbReference type="Pfam" id="PF03169">
    <property type="entry name" value="OPT"/>
    <property type="match status" value="1"/>
</dbReference>
<keyword evidence="6" id="KW-0653">Protein transport</keyword>
<dbReference type="NCBIfam" id="TIGR00728">
    <property type="entry name" value="OPT_sfam"/>
    <property type="match status" value="1"/>
</dbReference>